<keyword evidence="6 8" id="KW-1133">Transmembrane helix</keyword>
<dbReference type="AlphaFoldDB" id="A0A0T6LPW9"/>
<reference evidence="10 11" key="1">
    <citation type="submission" date="2015-10" db="EMBL/GenBank/DDBJ databases">
        <title>Draft genome sequence of pyrrolomycin-producing Streptomyces vitaminophilus.</title>
        <authorList>
            <person name="Graham D.E."/>
            <person name="Mahan K.M."/>
            <person name="Klingeman D.M."/>
            <person name="Hettich R.L."/>
            <person name="Parry R.J."/>
        </authorList>
    </citation>
    <scope>NUCLEOTIDE SEQUENCE [LARGE SCALE GENOMIC DNA]</scope>
    <source>
        <strain evidence="10 11">ATCC 31673</strain>
    </source>
</reference>
<feature type="transmembrane region" description="Helical" evidence="8">
    <location>
        <begin position="106"/>
        <end position="139"/>
    </location>
</feature>
<dbReference type="InterPro" id="IPR026046">
    <property type="entry name" value="UBIAD1"/>
</dbReference>
<evidence type="ECO:0000256" key="1">
    <source>
        <dbReference type="ARBA" id="ARBA00004141"/>
    </source>
</evidence>
<evidence type="ECO:0000313" key="10">
    <source>
        <dbReference type="EMBL" id="KRV48158.1"/>
    </source>
</evidence>
<evidence type="ECO:0000256" key="7">
    <source>
        <dbReference type="ARBA" id="ARBA00023136"/>
    </source>
</evidence>
<dbReference type="NCBIfam" id="NF004751">
    <property type="entry name" value="PRK06080.1-3"/>
    <property type="match status" value="1"/>
</dbReference>
<proteinExistence type="inferred from homology"/>
<dbReference type="InterPro" id="IPR004657">
    <property type="entry name" value="MenA"/>
</dbReference>
<keyword evidence="5 8" id="KW-0812">Transmembrane</keyword>
<evidence type="ECO:0000313" key="11">
    <source>
        <dbReference type="Proteomes" id="UP000050867"/>
    </source>
</evidence>
<dbReference type="Proteomes" id="UP000050867">
    <property type="component" value="Unassembled WGS sequence"/>
</dbReference>
<dbReference type="CDD" id="cd13962">
    <property type="entry name" value="PT_UbiA_UBIAD1"/>
    <property type="match status" value="1"/>
</dbReference>
<feature type="transmembrane region" description="Helical" evidence="8">
    <location>
        <begin position="177"/>
        <end position="196"/>
    </location>
</feature>
<evidence type="ECO:0000256" key="6">
    <source>
        <dbReference type="ARBA" id="ARBA00022989"/>
    </source>
</evidence>
<dbReference type="PANTHER" id="PTHR13929:SF0">
    <property type="entry name" value="UBIA PRENYLTRANSFERASE DOMAIN-CONTAINING PROTEIN 1"/>
    <property type="match status" value="1"/>
</dbReference>
<dbReference type="InterPro" id="IPR000537">
    <property type="entry name" value="UbiA_prenyltransferase"/>
</dbReference>
<dbReference type="STRING" id="76728.AQ490_26195"/>
<keyword evidence="7 8" id="KW-0472">Membrane</keyword>
<keyword evidence="11" id="KW-1185">Reference proteome</keyword>
<dbReference type="GO" id="GO:0046428">
    <property type="term" value="F:1,4-dihydroxy-2-naphthoate polyprenyltransferase activity"/>
    <property type="evidence" value="ECO:0007669"/>
    <property type="project" value="UniProtKB-UniRule"/>
</dbReference>
<feature type="transmembrane region" description="Helical" evidence="8">
    <location>
        <begin position="249"/>
        <end position="267"/>
    </location>
</feature>
<evidence type="ECO:0000256" key="2">
    <source>
        <dbReference type="ARBA" id="ARBA00022428"/>
    </source>
</evidence>
<comment type="similarity">
    <text evidence="8">Belongs to the MenA family. Type 1 subfamily.</text>
</comment>
<dbReference type="EC" id="2.5.1.74" evidence="8 9"/>
<dbReference type="GO" id="GO:0042371">
    <property type="term" value="P:vitamin K biosynthetic process"/>
    <property type="evidence" value="ECO:0007669"/>
    <property type="project" value="TreeGrafter"/>
</dbReference>
<comment type="subcellular location">
    <subcellularLocation>
        <location evidence="8">Cell membrane</location>
        <topology evidence="8">Multi-pass membrane protein</topology>
    </subcellularLocation>
    <subcellularLocation>
        <location evidence="1">Membrane</location>
        <topology evidence="1">Multi-pass membrane protein</topology>
    </subcellularLocation>
</comment>
<protein>
    <recommendedName>
        <fullName evidence="8 9">1,4-dihydroxy-2-naphthoate octaprenyltransferase</fullName>
        <shortName evidence="8">DHNA-octaprenyltransferase</shortName>
        <ecNumber evidence="8 9">2.5.1.74</ecNumber>
    </recommendedName>
</protein>
<gene>
    <name evidence="8" type="primary">menA</name>
    <name evidence="10" type="ORF">AQ490_26195</name>
</gene>
<evidence type="ECO:0000256" key="8">
    <source>
        <dbReference type="HAMAP-Rule" id="MF_01937"/>
    </source>
</evidence>
<name>A0A0T6LPW9_WENVI</name>
<dbReference type="RefSeq" id="WP_018384931.1">
    <property type="nucleotide sequence ID" value="NZ_LLZU01000028.1"/>
</dbReference>
<feature type="transmembrane region" description="Helical" evidence="8">
    <location>
        <begin position="48"/>
        <end position="68"/>
    </location>
</feature>
<comment type="function">
    <text evidence="8">Conversion of 1,4-dihydroxy-2-naphthoate (DHNA) to demethylmenaquinone (DMK).</text>
</comment>
<dbReference type="GO" id="GO:0005886">
    <property type="term" value="C:plasma membrane"/>
    <property type="evidence" value="ECO:0007669"/>
    <property type="project" value="UniProtKB-SubCell"/>
</dbReference>
<feature type="transmembrane region" description="Helical" evidence="8">
    <location>
        <begin position="151"/>
        <end position="171"/>
    </location>
</feature>
<organism evidence="10 11">
    <name type="scientific">Wenjunlia vitaminophila</name>
    <name type="common">Streptomyces vitaminophilus</name>
    <dbReference type="NCBI Taxonomy" id="76728"/>
    <lineage>
        <taxon>Bacteria</taxon>
        <taxon>Bacillati</taxon>
        <taxon>Actinomycetota</taxon>
        <taxon>Actinomycetes</taxon>
        <taxon>Kitasatosporales</taxon>
        <taxon>Streptomycetaceae</taxon>
        <taxon>Wenjunlia</taxon>
    </lineage>
</organism>
<comment type="caution">
    <text evidence="10">The sequence shown here is derived from an EMBL/GenBank/DDBJ whole genome shotgun (WGS) entry which is preliminary data.</text>
</comment>
<keyword evidence="2 8" id="KW-0474">Menaquinone biosynthesis</keyword>
<keyword evidence="3 8" id="KW-1003">Cell membrane</keyword>
<evidence type="ECO:0000256" key="5">
    <source>
        <dbReference type="ARBA" id="ARBA00022692"/>
    </source>
</evidence>
<feature type="transmembrane region" description="Helical" evidence="8">
    <location>
        <begin position="274"/>
        <end position="297"/>
    </location>
</feature>
<accession>A0A0T6LPW9</accession>
<dbReference type="Pfam" id="PF01040">
    <property type="entry name" value="UbiA"/>
    <property type="match status" value="1"/>
</dbReference>
<dbReference type="UniPathway" id="UPA00079">
    <property type="reaction ID" value="UER00168"/>
</dbReference>
<sequence>MVSTAAPSRLPDNVRNWLVGARLKTLPVTLAPVAVGTGVAQALGHVSWWRATLTLVFALGFVLGTNFFNDYSDGIRGTDAKRVGPARLVGSGQASPQQVLRSGIHLYVLGCLAGVVMAVTVSWWLLALTVTCGLGGWFYTGGAKPYGYKTLGEVSIFLFHGVIAVCATAFIQLERVPLLALAASVPMGALATALLVTNNLRDIPTDAEAGKITLAVVLGERRTRLLYLLCIVGAFASGLALAASRPWALLLLAAVPFAVFPVHRVLSGARGRDLIAALEHTCVLLLAFGTLQTIGLAL</sequence>
<evidence type="ECO:0000256" key="3">
    <source>
        <dbReference type="ARBA" id="ARBA00022475"/>
    </source>
</evidence>
<dbReference type="Gene3D" id="1.10.357.140">
    <property type="entry name" value="UbiA prenyltransferase"/>
    <property type="match status" value="1"/>
</dbReference>
<comment type="pathway">
    <text evidence="8">Quinol/quinone metabolism; menaquinone biosynthesis; menaquinol from 1,4-dihydroxy-2-naphthoate: step 1/2.</text>
</comment>
<evidence type="ECO:0000256" key="4">
    <source>
        <dbReference type="ARBA" id="ARBA00022679"/>
    </source>
</evidence>
<dbReference type="HAMAP" id="MF_01937">
    <property type="entry name" value="MenA_1"/>
    <property type="match status" value="1"/>
</dbReference>
<dbReference type="PANTHER" id="PTHR13929">
    <property type="entry name" value="1,4-DIHYDROXY-2-NAPHTHOATE OCTAPRENYLTRANSFERASE"/>
    <property type="match status" value="1"/>
</dbReference>
<dbReference type="eggNOG" id="COG1575">
    <property type="taxonomic scope" value="Bacteria"/>
</dbReference>
<dbReference type="OrthoDB" id="9767568at2"/>
<evidence type="ECO:0000256" key="9">
    <source>
        <dbReference type="NCBIfam" id="TIGR00751"/>
    </source>
</evidence>
<dbReference type="PIRSF" id="PIRSF005355">
    <property type="entry name" value="UBIAD1"/>
    <property type="match status" value="1"/>
</dbReference>
<dbReference type="GO" id="GO:0009234">
    <property type="term" value="P:menaquinone biosynthetic process"/>
    <property type="evidence" value="ECO:0007669"/>
    <property type="project" value="UniProtKB-UniRule"/>
</dbReference>
<feature type="transmembrane region" description="Helical" evidence="8">
    <location>
        <begin position="225"/>
        <end position="243"/>
    </location>
</feature>
<comment type="catalytic activity">
    <reaction evidence="8">
        <text>an all-trans-polyprenyl diphosphate + 1,4-dihydroxy-2-naphthoate + H(+) = a 2-demethylmenaquinol + CO2 + diphosphate</text>
        <dbReference type="Rhea" id="RHEA:26478"/>
        <dbReference type="Rhea" id="RHEA-COMP:9563"/>
        <dbReference type="Rhea" id="RHEA-COMP:9564"/>
        <dbReference type="ChEBI" id="CHEBI:11173"/>
        <dbReference type="ChEBI" id="CHEBI:15378"/>
        <dbReference type="ChEBI" id="CHEBI:16526"/>
        <dbReference type="ChEBI" id="CHEBI:33019"/>
        <dbReference type="ChEBI" id="CHEBI:55437"/>
        <dbReference type="ChEBI" id="CHEBI:58914"/>
        <dbReference type="EC" id="2.5.1.74"/>
    </reaction>
</comment>
<dbReference type="NCBIfam" id="TIGR00751">
    <property type="entry name" value="menA"/>
    <property type="match status" value="1"/>
</dbReference>
<dbReference type="EMBL" id="LLZU01000028">
    <property type="protein sequence ID" value="KRV48158.1"/>
    <property type="molecule type" value="Genomic_DNA"/>
</dbReference>
<dbReference type="InterPro" id="IPR044878">
    <property type="entry name" value="UbiA_sf"/>
</dbReference>
<keyword evidence="4 8" id="KW-0808">Transferase</keyword>